<dbReference type="InterPro" id="IPR006143">
    <property type="entry name" value="RND_pump_MFP"/>
</dbReference>
<dbReference type="NCBIfam" id="TIGR01730">
    <property type="entry name" value="RND_mfp"/>
    <property type="match status" value="1"/>
</dbReference>
<organism evidence="5 6">
    <name type="scientific">Alteromonas halophila</name>
    <dbReference type="NCBI Taxonomy" id="516698"/>
    <lineage>
        <taxon>Bacteria</taxon>
        <taxon>Pseudomonadati</taxon>
        <taxon>Pseudomonadota</taxon>
        <taxon>Gammaproteobacteria</taxon>
        <taxon>Alteromonadales</taxon>
        <taxon>Alteromonadaceae</taxon>
        <taxon>Alteromonas/Salinimonas group</taxon>
        <taxon>Alteromonas</taxon>
    </lineage>
</organism>
<feature type="domain" description="CusB-like beta-barrel" evidence="4">
    <location>
        <begin position="196"/>
        <end position="268"/>
    </location>
</feature>
<dbReference type="InterPro" id="IPR058792">
    <property type="entry name" value="Beta-barrel_RND_2"/>
</dbReference>
<dbReference type="AlphaFoldDB" id="A0A918JF23"/>
<evidence type="ECO:0000259" key="3">
    <source>
        <dbReference type="Pfam" id="PF25917"/>
    </source>
</evidence>
<reference evidence="5" key="2">
    <citation type="submission" date="2020-09" db="EMBL/GenBank/DDBJ databases">
        <authorList>
            <person name="Sun Q."/>
            <person name="Kim S."/>
        </authorList>
    </citation>
    <scope>NUCLEOTIDE SEQUENCE</scope>
    <source>
        <strain evidence="5">KCTC 22164</strain>
    </source>
</reference>
<protein>
    <submittedName>
        <fullName evidence="5">Hemolysin secretion protein D</fullName>
    </submittedName>
</protein>
<keyword evidence="2" id="KW-0732">Signal</keyword>
<reference evidence="5" key="1">
    <citation type="journal article" date="2014" name="Int. J. Syst. Evol. Microbiol.">
        <title>Complete genome sequence of Corynebacterium casei LMG S-19264T (=DSM 44701T), isolated from a smear-ripened cheese.</title>
        <authorList>
            <consortium name="US DOE Joint Genome Institute (JGI-PGF)"/>
            <person name="Walter F."/>
            <person name="Albersmeier A."/>
            <person name="Kalinowski J."/>
            <person name="Ruckert C."/>
        </authorList>
    </citation>
    <scope>NUCLEOTIDE SEQUENCE</scope>
    <source>
        <strain evidence="5">KCTC 22164</strain>
    </source>
</reference>
<dbReference type="Gene3D" id="1.10.287.470">
    <property type="entry name" value="Helix hairpin bin"/>
    <property type="match status" value="1"/>
</dbReference>
<proteinExistence type="inferred from homology"/>
<name>A0A918JF23_9ALTE</name>
<accession>A0A918JF23</accession>
<comment type="caution">
    <text evidence="5">The sequence shown here is derived from an EMBL/GenBank/DDBJ whole genome shotgun (WGS) entry which is preliminary data.</text>
</comment>
<sequence length="349" mass="38716">MVSRIARLARTLMCAALLCSLSFHTTAQWGGDNQAKLVVTEPVRFQYEQKQVEAVGTAEAVRSVVLYPAVADEVMEVNFVPGQSVEAGRLLIRLDDRKQQVALRRAKLQLEDAERTYQRLKDSHEQGAIPESQLDDAQTLRDLAKVDVDDARADLEDRHLVAPFSGVVGLTDVEVGDRITEQTAVTTLDDRSKLFVNFRAPEASLNVLLDSPKVTLEPWTNRDKELNADIAQVDSRINEADRTLRARAVLDNNSDRYRPGMSFRVNLSIQGNQYAAIPEAALLWGATGAYIWMAEKGQAKKVDVQVHQRLRGTILVSGDLQEGDTLIAEGIQQLRDGQAITTELARSVE</sequence>
<dbReference type="Gene3D" id="2.40.50.100">
    <property type="match status" value="1"/>
</dbReference>
<dbReference type="SUPFAM" id="SSF111369">
    <property type="entry name" value="HlyD-like secretion proteins"/>
    <property type="match status" value="1"/>
</dbReference>
<keyword evidence="6" id="KW-1185">Reference proteome</keyword>
<evidence type="ECO:0000256" key="2">
    <source>
        <dbReference type="SAM" id="SignalP"/>
    </source>
</evidence>
<dbReference type="GO" id="GO:0015562">
    <property type="term" value="F:efflux transmembrane transporter activity"/>
    <property type="evidence" value="ECO:0007669"/>
    <property type="project" value="TreeGrafter"/>
</dbReference>
<dbReference type="Pfam" id="PF25954">
    <property type="entry name" value="Beta-barrel_RND_2"/>
    <property type="match status" value="1"/>
</dbReference>
<feature type="signal peptide" evidence="2">
    <location>
        <begin position="1"/>
        <end position="27"/>
    </location>
</feature>
<gene>
    <name evidence="5" type="ORF">GCM10007391_03430</name>
</gene>
<dbReference type="GO" id="GO:1990281">
    <property type="term" value="C:efflux pump complex"/>
    <property type="evidence" value="ECO:0007669"/>
    <property type="project" value="TreeGrafter"/>
</dbReference>
<evidence type="ECO:0000256" key="1">
    <source>
        <dbReference type="ARBA" id="ARBA00009477"/>
    </source>
</evidence>
<feature type="domain" description="Multidrug resistance protein MdtA-like barrel-sandwich hybrid" evidence="3">
    <location>
        <begin position="64"/>
        <end position="183"/>
    </location>
</feature>
<feature type="chain" id="PRO_5037702225" evidence="2">
    <location>
        <begin position="28"/>
        <end position="349"/>
    </location>
</feature>
<evidence type="ECO:0000313" key="5">
    <source>
        <dbReference type="EMBL" id="GGW74719.1"/>
    </source>
</evidence>
<dbReference type="EMBL" id="BMXP01000001">
    <property type="protein sequence ID" value="GGW74719.1"/>
    <property type="molecule type" value="Genomic_DNA"/>
</dbReference>
<dbReference type="InterPro" id="IPR058625">
    <property type="entry name" value="MdtA-like_BSH"/>
</dbReference>
<evidence type="ECO:0000259" key="4">
    <source>
        <dbReference type="Pfam" id="PF25954"/>
    </source>
</evidence>
<dbReference type="Gene3D" id="2.40.420.20">
    <property type="match status" value="1"/>
</dbReference>
<dbReference type="PANTHER" id="PTHR30469:SF11">
    <property type="entry name" value="BLL4320 PROTEIN"/>
    <property type="match status" value="1"/>
</dbReference>
<evidence type="ECO:0000313" key="6">
    <source>
        <dbReference type="Proteomes" id="UP000631300"/>
    </source>
</evidence>
<dbReference type="RefSeq" id="WP_189403358.1">
    <property type="nucleotide sequence ID" value="NZ_BMXP01000001.1"/>
</dbReference>
<dbReference type="Proteomes" id="UP000631300">
    <property type="component" value="Unassembled WGS sequence"/>
</dbReference>
<dbReference type="Gene3D" id="2.40.30.170">
    <property type="match status" value="1"/>
</dbReference>
<dbReference type="PANTHER" id="PTHR30469">
    <property type="entry name" value="MULTIDRUG RESISTANCE PROTEIN MDTA"/>
    <property type="match status" value="1"/>
</dbReference>
<comment type="similarity">
    <text evidence="1">Belongs to the membrane fusion protein (MFP) (TC 8.A.1) family.</text>
</comment>
<dbReference type="Pfam" id="PF25917">
    <property type="entry name" value="BSH_RND"/>
    <property type="match status" value="1"/>
</dbReference>